<dbReference type="InterPro" id="IPR050572">
    <property type="entry name" value="Fe-S_Ferredoxin"/>
</dbReference>
<dbReference type="EMBL" id="MEUB01000003">
    <property type="protein sequence ID" value="OGC25131.1"/>
    <property type="molecule type" value="Genomic_DNA"/>
</dbReference>
<evidence type="ECO:0000256" key="1">
    <source>
        <dbReference type="ARBA" id="ARBA00022448"/>
    </source>
</evidence>
<dbReference type="PANTHER" id="PTHR43687:SF6">
    <property type="entry name" value="L-ASPARTATE SEMIALDEHYDE SULFURTRANSFERASE IRON-SULFUR SUBUNIT"/>
    <property type="match status" value="1"/>
</dbReference>
<dbReference type="InterPro" id="IPR018449">
    <property type="entry name" value="NIL_domain"/>
</dbReference>
<dbReference type="SUPFAM" id="SSF54862">
    <property type="entry name" value="4Fe-4S ferredoxins"/>
    <property type="match status" value="1"/>
</dbReference>
<evidence type="ECO:0000259" key="8">
    <source>
        <dbReference type="PROSITE" id="PS51379"/>
    </source>
</evidence>
<keyword evidence="4" id="KW-0677">Repeat</keyword>
<dbReference type="Gene3D" id="3.30.70.260">
    <property type="match status" value="1"/>
</dbReference>
<dbReference type="STRING" id="1802579.A2310_08050"/>
<dbReference type="AlphaFoldDB" id="A0A1F4SXH1"/>
<dbReference type="Pfam" id="PF14697">
    <property type="entry name" value="Fer4_21"/>
    <property type="match status" value="1"/>
</dbReference>
<dbReference type="PROSITE" id="PS00198">
    <property type="entry name" value="4FE4S_FER_1"/>
    <property type="match status" value="2"/>
</dbReference>
<name>A0A1F4SXH1_UNCSA</name>
<feature type="domain" description="4Fe-4S ferredoxin-type" evidence="8">
    <location>
        <begin position="76"/>
        <end position="105"/>
    </location>
</feature>
<dbReference type="SUPFAM" id="SSF55021">
    <property type="entry name" value="ACT-like"/>
    <property type="match status" value="1"/>
</dbReference>
<gene>
    <name evidence="9" type="ORF">A2310_08050</name>
</gene>
<evidence type="ECO:0000313" key="10">
    <source>
        <dbReference type="Proteomes" id="UP000178417"/>
    </source>
</evidence>
<dbReference type="InterPro" id="IPR017900">
    <property type="entry name" value="4Fe4S_Fe_S_CS"/>
</dbReference>
<organism evidence="9 10">
    <name type="scientific">candidate division WOR-1 bacterium RIFOXYB2_FULL_37_13</name>
    <dbReference type="NCBI Taxonomy" id="1802579"/>
    <lineage>
        <taxon>Bacteria</taxon>
        <taxon>Bacillati</taxon>
        <taxon>Saganbacteria</taxon>
    </lineage>
</organism>
<sequence>MTSRKIVINFPKDLIDRPIVYKLIKEYDLEFNILKASITPDSEGIMVLELMGDKKKIDDGIKYLKDQGVKIESLSKDIKVNWDKCIQCGACVSICPTEALYISDRKTMKVDFDAEKCIACELCIRPCPPRAIEVHYTT</sequence>
<dbReference type="Gene3D" id="3.30.70.20">
    <property type="match status" value="1"/>
</dbReference>
<dbReference type="PANTHER" id="PTHR43687">
    <property type="entry name" value="ADENYLYLSULFATE REDUCTASE, BETA SUBUNIT"/>
    <property type="match status" value="1"/>
</dbReference>
<dbReference type="Pfam" id="PF09383">
    <property type="entry name" value="NIL"/>
    <property type="match status" value="1"/>
</dbReference>
<evidence type="ECO:0000256" key="5">
    <source>
        <dbReference type="ARBA" id="ARBA00022982"/>
    </source>
</evidence>
<evidence type="ECO:0000256" key="2">
    <source>
        <dbReference type="ARBA" id="ARBA00022485"/>
    </source>
</evidence>
<keyword evidence="2" id="KW-0004">4Fe-4S</keyword>
<keyword evidence="5" id="KW-0249">Electron transport</keyword>
<evidence type="ECO:0000256" key="6">
    <source>
        <dbReference type="ARBA" id="ARBA00023004"/>
    </source>
</evidence>
<protein>
    <submittedName>
        <fullName evidence="9">(Fe-S)-binding protein</fullName>
    </submittedName>
</protein>
<accession>A0A1F4SXH1</accession>
<comment type="caution">
    <text evidence="9">The sequence shown here is derived from an EMBL/GenBank/DDBJ whole genome shotgun (WGS) entry which is preliminary data.</text>
</comment>
<dbReference type="InterPro" id="IPR017896">
    <property type="entry name" value="4Fe4S_Fe-S-bd"/>
</dbReference>
<keyword evidence="6" id="KW-0408">Iron</keyword>
<keyword evidence="1" id="KW-0813">Transport</keyword>
<reference evidence="9 10" key="1">
    <citation type="journal article" date="2016" name="Nat. Commun.">
        <title>Thousands of microbial genomes shed light on interconnected biogeochemical processes in an aquifer system.</title>
        <authorList>
            <person name="Anantharaman K."/>
            <person name="Brown C.T."/>
            <person name="Hug L.A."/>
            <person name="Sharon I."/>
            <person name="Castelle C.J."/>
            <person name="Probst A.J."/>
            <person name="Thomas B.C."/>
            <person name="Singh A."/>
            <person name="Wilkins M.J."/>
            <person name="Karaoz U."/>
            <person name="Brodie E.L."/>
            <person name="Williams K.H."/>
            <person name="Hubbard S.S."/>
            <person name="Banfield J.F."/>
        </authorList>
    </citation>
    <scope>NUCLEOTIDE SEQUENCE [LARGE SCALE GENOMIC DNA]</scope>
</reference>
<evidence type="ECO:0000256" key="4">
    <source>
        <dbReference type="ARBA" id="ARBA00022737"/>
    </source>
</evidence>
<keyword evidence="7" id="KW-0411">Iron-sulfur</keyword>
<dbReference type="GO" id="GO:0051539">
    <property type="term" value="F:4 iron, 4 sulfur cluster binding"/>
    <property type="evidence" value="ECO:0007669"/>
    <property type="project" value="UniProtKB-KW"/>
</dbReference>
<dbReference type="SMART" id="SM00930">
    <property type="entry name" value="NIL"/>
    <property type="match status" value="1"/>
</dbReference>
<proteinExistence type="predicted"/>
<keyword evidence="3" id="KW-0479">Metal-binding</keyword>
<evidence type="ECO:0000256" key="3">
    <source>
        <dbReference type="ARBA" id="ARBA00022723"/>
    </source>
</evidence>
<feature type="domain" description="4Fe-4S ferredoxin-type" evidence="8">
    <location>
        <begin position="108"/>
        <end position="137"/>
    </location>
</feature>
<evidence type="ECO:0000313" key="9">
    <source>
        <dbReference type="EMBL" id="OGC25131.1"/>
    </source>
</evidence>
<evidence type="ECO:0000256" key="7">
    <source>
        <dbReference type="ARBA" id="ARBA00023014"/>
    </source>
</evidence>
<dbReference type="InterPro" id="IPR045865">
    <property type="entry name" value="ACT-like_dom_sf"/>
</dbReference>
<dbReference type="Proteomes" id="UP000178417">
    <property type="component" value="Unassembled WGS sequence"/>
</dbReference>
<dbReference type="GO" id="GO:0046872">
    <property type="term" value="F:metal ion binding"/>
    <property type="evidence" value="ECO:0007669"/>
    <property type="project" value="UniProtKB-KW"/>
</dbReference>
<dbReference type="PROSITE" id="PS51379">
    <property type="entry name" value="4FE4S_FER_2"/>
    <property type="match status" value="2"/>
</dbReference>